<dbReference type="AlphaFoldDB" id="A0A7R9YDC0"/>
<feature type="transmembrane region" description="Helical" evidence="1">
    <location>
        <begin position="154"/>
        <end position="172"/>
    </location>
</feature>
<evidence type="ECO:0000259" key="2">
    <source>
        <dbReference type="Pfam" id="PF02782"/>
    </source>
</evidence>
<dbReference type="Gene3D" id="3.30.420.40">
    <property type="match status" value="1"/>
</dbReference>
<keyword evidence="1" id="KW-0812">Transmembrane</keyword>
<dbReference type="GO" id="GO:0016301">
    <property type="term" value="F:kinase activity"/>
    <property type="evidence" value="ECO:0007669"/>
    <property type="project" value="InterPro"/>
</dbReference>
<dbReference type="InterPro" id="IPR043129">
    <property type="entry name" value="ATPase_NBD"/>
</dbReference>
<dbReference type="GO" id="GO:0005975">
    <property type="term" value="P:carbohydrate metabolic process"/>
    <property type="evidence" value="ECO:0007669"/>
    <property type="project" value="InterPro"/>
</dbReference>
<protein>
    <recommendedName>
        <fullName evidence="2">Carbohydrate kinase FGGY C-terminal domain-containing protein</fullName>
    </recommendedName>
</protein>
<keyword evidence="1" id="KW-0472">Membrane</keyword>
<reference evidence="3" key="1">
    <citation type="submission" date="2021-01" db="EMBL/GenBank/DDBJ databases">
        <authorList>
            <person name="Corre E."/>
            <person name="Pelletier E."/>
            <person name="Niang G."/>
            <person name="Scheremetjew M."/>
            <person name="Finn R."/>
            <person name="Kale V."/>
            <person name="Holt S."/>
            <person name="Cochrane G."/>
            <person name="Meng A."/>
            <person name="Brown T."/>
            <person name="Cohen L."/>
        </authorList>
    </citation>
    <scope>NUCLEOTIDE SEQUENCE</scope>
    <source>
        <strain evidence="3">CCMP2078</strain>
    </source>
</reference>
<gene>
    <name evidence="3" type="ORF">PPYR1160_LOCUS10444</name>
</gene>
<accession>A0A7R9YDC0</accession>
<sequence length="174" mass="19099">MRNRMRSFSDSSSSFGDQDAVLAAGGGARSDGMLQILADVFGCAVIRTEAADNAAALGAAIRAKHGSLCSEGHVPFHDAVDQPSLARLQGFAPESDDTSSVFYPREEYRGVVSVLLENYEKFESEIEQFYLVKHEEAADTDASRATPRWMDTSMIWSVAMGVSAFLYLRLFFPR</sequence>
<evidence type="ECO:0000256" key="1">
    <source>
        <dbReference type="SAM" id="Phobius"/>
    </source>
</evidence>
<feature type="domain" description="Carbohydrate kinase FGGY C-terminal" evidence="2">
    <location>
        <begin position="2"/>
        <end position="63"/>
    </location>
</feature>
<dbReference type="Pfam" id="PF02782">
    <property type="entry name" value="FGGY_C"/>
    <property type="match status" value="1"/>
</dbReference>
<dbReference type="EMBL" id="HBEA01013711">
    <property type="protein sequence ID" value="CAD8260942.1"/>
    <property type="molecule type" value="Transcribed_RNA"/>
</dbReference>
<dbReference type="InterPro" id="IPR018485">
    <property type="entry name" value="FGGY_C"/>
</dbReference>
<proteinExistence type="predicted"/>
<keyword evidence="1" id="KW-1133">Transmembrane helix</keyword>
<organism evidence="3">
    <name type="scientific">Pinguiococcus pyrenoidosus</name>
    <dbReference type="NCBI Taxonomy" id="172671"/>
    <lineage>
        <taxon>Eukaryota</taxon>
        <taxon>Sar</taxon>
        <taxon>Stramenopiles</taxon>
        <taxon>Ochrophyta</taxon>
        <taxon>Pinguiophyceae</taxon>
        <taxon>Pinguiochrysidales</taxon>
        <taxon>Pinguiochrysidaceae</taxon>
        <taxon>Pinguiococcus</taxon>
    </lineage>
</organism>
<name>A0A7R9YDC0_9STRA</name>
<dbReference type="SUPFAM" id="SSF53067">
    <property type="entry name" value="Actin-like ATPase domain"/>
    <property type="match status" value="1"/>
</dbReference>
<evidence type="ECO:0000313" key="3">
    <source>
        <dbReference type="EMBL" id="CAD8260942.1"/>
    </source>
</evidence>